<evidence type="ECO:0000256" key="4">
    <source>
        <dbReference type="ARBA" id="ARBA00022827"/>
    </source>
</evidence>
<keyword evidence="5 6" id="KW-0560">Oxidoreductase</keyword>
<evidence type="ECO:0000259" key="9">
    <source>
        <dbReference type="Pfam" id="PF02771"/>
    </source>
</evidence>
<dbReference type="InterPro" id="IPR046373">
    <property type="entry name" value="Acyl-CoA_Oxase/DH_mid-dom_sf"/>
</dbReference>
<protein>
    <submittedName>
        <fullName evidence="10">Acyl-CoA dehydrogenase</fullName>
        <ecNumber evidence="10">1.3.8.7</ecNumber>
    </submittedName>
</protein>
<dbReference type="InterPro" id="IPR009100">
    <property type="entry name" value="AcylCoA_DH/oxidase_NM_dom_sf"/>
</dbReference>
<dbReference type="Pfam" id="PF00441">
    <property type="entry name" value="Acyl-CoA_dh_1"/>
    <property type="match status" value="1"/>
</dbReference>
<comment type="similarity">
    <text evidence="2 6">Belongs to the acyl-CoA dehydrogenase family.</text>
</comment>
<keyword evidence="11" id="KW-1185">Reference proteome</keyword>
<dbReference type="SUPFAM" id="SSF47203">
    <property type="entry name" value="Acyl-CoA dehydrogenase C-terminal domain-like"/>
    <property type="match status" value="1"/>
</dbReference>
<proteinExistence type="inferred from homology"/>
<dbReference type="PANTHER" id="PTHR43884:SF20">
    <property type="entry name" value="ACYL-COA DEHYDROGENASE FADE28"/>
    <property type="match status" value="1"/>
</dbReference>
<comment type="cofactor">
    <cofactor evidence="1 6">
        <name>FAD</name>
        <dbReference type="ChEBI" id="CHEBI:57692"/>
    </cofactor>
</comment>
<dbReference type="PANTHER" id="PTHR43884">
    <property type="entry name" value="ACYL-COA DEHYDROGENASE"/>
    <property type="match status" value="1"/>
</dbReference>
<feature type="domain" description="Acyl-CoA dehydrogenase/oxidase C-terminal" evidence="7">
    <location>
        <begin position="222"/>
        <end position="351"/>
    </location>
</feature>
<dbReference type="RefSeq" id="WP_306825087.1">
    <property type="nucleotide sequence ID" value="NZ_JAUSQM010000001.1"/>
</dbReference>
<evidence type="ECO:0000313" key="11">
    <source>
        <dbReference type="Proteomes" id="UP001240447"/>
    </source>
</evidence>
<dbReference type="GO" id="GO:0070991">
    <property type="term" value="F:medium-chain fatty acyl-CoA dehydrogenase activity"/>
    <property type="evidence" value="ECO:0007669"/>
    <property type="project" value="UniProtKB-EC"/>
</dbReference>
<dbReference type="Proteomes" id="UP001240447">
    <property type="component" value="Unassembled WGS sequence"/>
</dbReference>
<dbReference type="CDD" id="cd00567">
    <property type="entry name" value="ACAD"/>
    <property type="match status" value="1"/>
</dbReference>
<dbReference type="InterPro" id="IPR036250">
    <property type="entry name" value="AcylCo_DH-like_C"/>
</dbReference>
<evidence type="ECO:0000259" key="7">
    <source>
        <dbReference type="Pfam" id="PF00441"/>
    </source>
</evidence>
<dbReference type="SUPFAM" id="SSF56645">
    <property type="entry name" value="Acyl-CoA dehydrogenase NM domain-like"/>
    <property type="match status" value="1"/>
</dbReference>
<dbReference type="EC" id="1.3.8.7" evidence="10"/>
<evidence type="ECO:0000256" key="3">
    <source>
        <dbReference type="ARBA" id="ARBA00022630"/>
    </source>
</evidence>
<dbReference type="InterPro" id="IPR013786">
    <property type="entry name" value="AcylCoA_DH/ox_N"/>
</dbReference>
<reference evidence="10 11" key="1">
    <citation type="submission" date="2023-07" db="EMBL/GenBank/DDBJ databases">
        <title>Sequencing the genomes of 1000 actinobacteria strains.</title>
        <authorList>
            <person name="Klenk H.-P."/>
        </authorList>
    </citation>
    <scope>NUCLEOTIDE SEQUENCE [LARGE SCALE GENOMIC DNA]</scope>
    <source>
        <strain evidence="10 11">GD13</strain>
    </source>
</reference>
<dbReference type="EMBL" id="JAUSQM010000001">
    <property type="protein sequence ID" value="MDP9822293.1"/>
    <property type="molecule type" value="Genomic_DNA"/>
</dbReference>
<evidence type="ECO:0000256" key="2">
    <source>
        <dbReference type="ARBA" id="ARBA00009347"/>
    </source>
</evidence>
<accession>A0ABT9NPE3</accession>
<feature type="domain" description="Acyl-CoA oxidase/dehydrogenase middle" evidence="8">
    <location>
        <begin position="132"/>
        <end position="193"/>
    </location>
</feature>
<dbReference type="Gene3D" id="1.20.140.10">
    <property type="entry name" value="Butyryl-CoA Dehydrogenase, subunit A, domain 3"/>
    <property type="match status" value="1"/>
</dbReference>
<evidence type="ECO:0000256" key="6">
    <source>
        <dbReference type="RuleBase" id="RU362125"/>
    </source>
</evidence>
<dbReference type="Pfam" id="PF02771">
    <property type="entry name" value="Acyl-CoA_dh_N"/>
    <property type="match status" value="1"/>
</dbReference>
<sequence length="370" mass="38268">MDFHLSEDLQEVEALAAEIFGDLADVDRVREVEKTDSRVDERLWGELAKAGLLGIALPEAHDGAGLGLAGLCVVLEQQGRTVAPVPLWAAGVGGLLLAEHGDDAQGGLVSGIADGSVRLTLALEEFAPDVPASPSTTATADDEAWVLTGTKAVVPGAVGATHVLVSATTDAGPGLFLVESGADGLTWTTTETTTRDHAGNLALAGARAQAVGDPGGPALPAALRLAAVALAAVQVGVAEGALKLAAAYLSEREQFGRPLATFQAVQHQLADCYIDIDAMRVTLWQAVSHVEDGEPKAADRAALVAKWWCDQAGLDVVHRVQHVHGGIGVDVDYPVHRYFLWGKQISSTLGGSAQALEDLGQLLTSAEVAS</sequence>
<name>A0ABT9NPE3_9ACTN</name>
<dbReference type="Gene3D" id="1.10.540.10">
    <property type="entry name" value="Acyl-CoA dehydrogenase/oxidase, N-terminal domain"/>
    <property type="match status" value="1"/>
</dbReference>
<dbReference type="Pfam" id="PF02770">
    <property type="entry name" value="Acyl-CoA_dh_M"/>
    <property type="match status" value="1"/>
</dbReference>
<dbReference type="InterPro" id="IPR037069">
    <property type="entry name" value="AcylCoA_DH/ox_N_sf"/>
</dbReference>
<feature type="domain" description="Acyl-CoA dehydrogenase/oxidase N-terminal" evidence="9">
    <location>
        <begin position="26"/>
        <end position="105"/>
    </location>
</feature>
<dbReference type="InterPro" id="IPR006091">
    <property type="entry name" value="Acyl-CoA_Oxase/DH_mid-dom"/>
</dbReference>
<evidence type="ECO:0000259" key="8">
    <source>
        <dbReference type="Pfam" id="PF02770"/>
    </source>
</evidence>
<comment type="caution">
    <text evidence="10">The sequence shown here is derived from an EMBL/GenBank/DDBJ whole genome shotgun (WGS) entry which is preliminary data.</text>
</comment>
<gene>
    <name evidence="10" type="ORF">J2S59_002102</name>
</gene>
<keyword evidence="4 6" id="KW-0274">FAD</keyword>
<evidence type="ECO:0000313" key="10">
    <source>
        <dbReference type="EMBL" id="MDP9822293.1"/>
    </source>
</evidence>
<dbReference type="InterPro" id="IPR009075">
    <property type="entry name" value="AcylCo_DH/oxidase_C"/>
</dbReference>
<keyword evidence="3 6" id="KW-0285">Flavoprotein</keyword>
<dbReference type="Gene3D" id="2.40.110.10">
    <property type="entry name" value="Butyryl-CoA Dehydrogenase, subunit A, domain 2"/>
    <property type="match status" value="1"/>
</dbReference>
<evidence type="ECO:0000256" key="5">
    <source>
        <dbReference type="ARBA" id="ARBA00023002"/>
    </source>
</evidence>
<organism evidence="10 11">
    <name type="scientific">Nocardioides massiliensis</name>
    <dbReference type="NCBI Taxonomy" id="1325935"/>
    <lineage>
        <taxon>Bacteria</taxon>
        <taxon>Bacillati</taxon>
        <taxon>Actinomycetota</taxon>
        <taxon>Actinomycetes</taxon>
        <taxon>Propionibacteriales</taxon>
        <taxon>Nocardioidaceae</taxon>
        <taxon>Nocardioides</taxon>
    </lineage>
</organism>
<evidence type="ECO:0000256" key="1">
    <source>
        <dbReference type="ARBA" id="ARBA00001974"/>
    </source>
</evidence>